<evidence type="ECO:0000313" key="7">
    <source>
        <dbReference type="Proteomes" id="UP001253545"/>
    </source>
</evidence>
<keyword evidence="2" id="KW-0315">Glutamine amidotransferase</keyword>
<evidence type="ECO:0000256" key="2">
    <source>
        <dbReference type="ARBA" id="ARBA00022962"/>
    </source>
</evidence>
<dbReference type="CDD" id="cd01743">
    <property type="entry name" value="GATase1_Anthranilate_Synthase"/>
    <property type="match status" value="1"/>
</dbReference>
<dbReference type="RefSeq" id="WP_311368063.1">
    <property type="nucleotide sequence ID" value="NZ_JAVRHX010000001.1"/>
</dbReference>
<dbReference type="EC" id="4.1.3.27" evidence="1"/>
<dbReference type="Pfam" id="PF00117">
    <property type="entry name" value="GATase"/>
    <property type="match status" value="1"/>
</dbReference>
<reference evidence="6 7" key="1">
    <citation type="submission" date="2023-09" db="EMBL/GenBank/DDBJ databases">
        <authorList>
            <person name="Rey-Velasco X."/>
        </authorList>
    </citation>
    <scope>NUCLEOTIDE SEQUENCE [LARGE SCALE GENOMIC DNA]</scope>
    <source>
        <strain evidence="6 7">P117</strain>
    </source>
</reference>
<dbReference type="PRINTS" id="PR00096">
    <property type="entry name" value="GATASE"/>
</dbReference>
<feature type="domain" description="Glutamine amidotransferase" evidence="5">
    <location>
        <begin position="15"/>
        <end position="199"/>
    </location>
</feature>
<sequence>MSEQTNSNLTDLNLVLIDNQDSFTYNLVDELRVLGVNLTVYRNTVDTQQVLNALAEYAKQGKTLLMLSPGPGAPSQSGNMPEILKQCEGKYPVLGICLGHQAIVENYQGRVGRAPYVMHGKSSLMHHNCPELFINLASPMAIARYHSLIALDVPDCLRVVAQIDQLPMAVLHQNDRMLGFQFHPESVLTCQGSQLLKQAISFLVSMPSSQASEVGFSASQIATNQKRT</sequence>
<dbReference type="PANTHER" id="PTHR43418:SF2">
    <property type="entry name" value="BIFUNCTIONAL PROTEIN TRPGD"/>
    <property type="match status" value="1"/>
</dbReference>
<dbReference type="InterPro" id="IPR050472">
    <property type="entry name" value="Anth_synth/Amidotransfase"/>
</dbReference>
<dbReference type="InterPro" id="IPR017926">
    <property type="entry name" value="GATASE"/>
</dbReference>
<dbReference type="InterPro" id="IPR006221">
    <property type="entry name" value="TrpG/PapA_dom"/>
</dbReference>
<name>A0ABU2ZQQ4_9ALTE</name>
<organism evidence="6 7">
    <name type="scientific">Glaciecola petra</name>
    <dbReference type="NCBI Taxonomy" id="3075602"/>
    <lineage>
        <taxon>Bacteria</taxon>
        <taxon>Pseudomonadati</taxon>
        <taxon>Pseudomonadota</taxon>
        <taxon>Gammaproteobacteria</taxon>
        <taxon>Alteromonadales</taxon>
        <taxon>Alteromonadaceae</taxon>
        <taxon>Glaciecola</taxon>
    </lineage>
</organism>
<keyword evidence="3 6" id="KW-0456">Lyase</keyword>
<dbReference type="SUPFAM" id="SSF52317">
    <property type="entry name" value="Class I glutamine amidotransferase-like"/>
    <property type="match status" value="1"/>
</dbReference>
<comment type="catalytic activity">
    <reaction evidence="4">
        <text>chorismate + L-glutamine = anthranilate + pyruvate + L-glutamate + H(+)</text>
        <dbReference type="Rhea" id="RHEA:21732"/>
        <dbReference type="ChEBI" id="CHEBI:15361"/>
        <dbReference type="ChEBI" id="CHEBI:15378"/>
        <dbReference type="ChEBI" id="CHEBI:16567"/>
        <dbReference type="ChEBI" id="CHEBI:29748"/>
        <dbReference type="ChEBI" id="CHEBI:29985"/>
        <dbReference type="ChEBI" id="CHEBI:58359"/>
        <dbReference type="EC" id="4.1.3.27"/>
    </reaction>
</comment>
<proteinExistence type="predicted"/>
<dbReference type="GO" id="GO:0004049">
    <property type="term" value="F:anthranilate synthase activity"/>
    <property type="evidence" value="ECO:0007669"/>
    <property type="project" value="UniProtKB-EC"/>
</dbReference>
<dbReference type="PANTHER" id="PTHR43418">
    <property type="entry name" value="MULTIFUNCTIONAL TRYPTOPHAN BIOSYNTHESIS PROTEIN-RELATED"/>
    <property type="match status" value="1"/>
</dbReference>
<dbReference type="InterPro" id="IPR029062">
    <property type="entry name" value="Class_I_gatase-like"/>
</dbReference>
<evidence type="ECO:0000256" key="3">
    <source>
        <dbReference type="ARBA" id="ARBA00023239"/>
    </source>
</evidence>
<protein>
    <recommendedName>
        <fullName evidence="1">anthranilate synthase</fullName>
        <ecNumber evidence="1">4.1.3.27</ecNumber>
    </recommendedName>
</protein>
<accession>A0ABU2ZQQ4</accession>
<dbReference type="PRINTS" id="PR00097">
    <property type="entry name" value="ANTSNTHASEII"/>
</dbReference>
<comment type="caution">
    <text evidence="6">The sequence shown here is derived from an EMBL/GenBank/DDBJ whole genome shotgun (WGS) entry which is preliminary data.</text>
</comment>
<dbReference type="PROSITE" id="PS51273">
    <property type="entry name" value="GATASE_TYPE_1"/>
    <property type="match status" value="1"/>
</dbReference>
<evidence type="ECO:0000256" key="4">
    <source>
        <dbReference type="ARBA" id="ARBA00047683"/>
    </source>
</evidence>
<dbReference type="Proteomes" id="UP001253545">
    <property type="component" value="Unassembled WGS sequence"/>
</dbReference>
<gene>
    <name evidence="6" type="ORF">RM552_07050</name>
</gene>
<dbReference type="Gene3D" id="3.40.50.880">
    <property type="match status" value="1"/>
</dbReference>
<dbReference type="NCBIfam" id="TIGR00566">
    <property type="entry name" value="trpG_papA"/>
    <property type="match status" value="1"/>
</dbReference>
<evidence type="ECO:0000313" key="6">
    <source>
        <dbReference type="EMBL" id="MDT0594596.1"/>
    </source>
</evidence>
<evidence type="ECO:0000256" key="1">
    <source>
        <dbReference type="ARBA" id="ARBA00012266"/>
    </source>
</evidence>
<keyword evidence="7" id="KW-1185">Reference proteome</keyword>
<dbReference type="EMBL" id="JAVRHX010000001">
    <property type="protein sequence ID" value="MDT0594596.1"/>
    <property type="molecule type" value="Genomic_DNA"/>
</dbReference>
<evidence type="ECO:0000259" key="5">
    <source>
        <dbReference type="Pfam" id="PF00117"/>
    </source>
</evidence>